<keyword evidence="3" id="KW-1185">Reference proteome</keyword>
<dbReference type="Proteomes" id="UP000256220">
    <property type="component" value="Unassembled WGS sequence"/>
</dbReference>
<protein>
    <recommendedName>
        <fullName evidence="1">SnoaL-like domain-containing protein</fullName>
    </recommendedName>
</protein>
<dbReference type="Pfam" id="PF13577">
    <property type="entry name" value="SnoaL_4"/>
    <property type="match status" value="1"/>
</dbReference>
<organism evidence="2 3">
    <name type="scientific">Amycolatopsis lurida NRRL 2430</name>
    <dbReference type="NCBI Taxonomy" id="1460371"/>
    <lineage>
        <taxon>Bacteria</taxon>
        <taxon>Bacillati</taxon>
        <taxon>Actinomycetota</taxon>
        <taxon>Actinomycetes</taxon>
        <taxon>Pseudonocardiales</taxon>
        <taxon>Pseudonocardiaceae</taxon>
        <taxon>Amycolatopsis</taxon>
    </lineage>
</organism>
<evidence type="ECO:0000313" key="2">
    <source>
        <dbReference type="EMBL" id="KFU82819.1"/>
    </source>
</evidence>
<proteinExistence type="predicted"/>
<dbReference type="Gene3D" id="3.10.450.50">
    <property type="match status" value="1"/>
</dbReference>
<dbReference type="InterPro" id="IPR011944">
    <property type="entry name" value="Steroid_delta5-4_isomerase"/>
</dbReference>
<comment type="caution">
    <text evidence="2">The sequence shown here is derived from an EMBL/GenBank/DDBJ whole genome shotgun (WGS) entry which is preliminary data.</text>
</comment>
<evidence type="ECO:0000313" key="3">
    <source>
        <dbReference type="Proteomes" id="UP000256220"/>
    </source>
</evidence>
<dbReference type="AlphaFoldDB" id="A0A2P2G1G6"/>
<dbReference type="RefSeq" id="WP_034305703.1">
    <property type="nucleotide sequence ID" value="NZ_JFBM01000002.1"/>
</dbReference>
<dbReference type="InterPro" id="IPR032710">
    <property type="entry name" value="NTF2-like_dom_sf"/>
</dbReference>
<dbReference type="NCBIfam" id="TIGR02246">
    <property type="entry name" value="SgcJ/EcaC family oxidoreductase"/>
    <property type="match status" value="1"/>
</dbReference>
<sequence>MTTTETAKVTDADKAAIAALTQKVIAAWAYHDADAFADVFTEDGTMILAGSFANGREEIRAFLKDAYATNYKGTQVTGKPVSLRFLSADSAVLLTQGGVLYKGESEVADHNAIRASWTVARQNGEWRLAAYQNTPRDK</sequence>
<reference evidence="2 3" key="1">
    <citation type="journal article" date="2014" name="Genome Announc.">
        <title>Draft Genome Sequence of Amycolatopsis lurida NRRL 2430, Producer of the Glycopeptide Family Antibiotic Ristocetin.</title>
        <authorList>
            <person name="Kwun M.J."/>
            <person name="Hong H.J."/>
        </authorList>
    </citation>
    <scope>NUCLEOTIDE SEQUENCE [LARGE SCALE GENOMIC DNA]</scope>
    <source>
        <strain evidence="2 3">NRRL 2430</strain>
    </source>
</reference>
<name>A0A2P2G1G6_AMYLU</name>
<evidence type="ECO:0000259" key="1">
    <source>
        <dbReference type="Pfam" id="PF13577"/>
    </source>
</evidence>
<dbReference type="SUPFAM" id="SSF54427">
    <property type="entry name" value="NTF2-like"/>
    <property type="match status" value="1"/>
</dbReference>
<gene>
    <name evidence="2" type="ORF">BB31_03730</name>
</gene>
<feature type="domain" description="SnoaL-like" evidence="1">
    <location>
        <begin position="12"/>
        <end position="130"/>
    </location>
</feature>
<dbReference type="EMBL" id="JFBM01000002">
    <property type="protein sequence ID" value="KFU82819.1"/>
    <property type="molecule type" value="Genomic_DNA"/>
</dbReference>
<accession>A0A2P2G1G6</accession>
<dbReference type="InterPro" id="IPR037401">
    <property type="entry name" value="SnoaL-like"/>
</dbReference>